<evidence type="ECO:0000313" key="3">
    <source>
        <dbReference type="EMBL" id="MEJ2885120.1"/>
    </source>
</evidence>
<evidence type="ECO:0000313" key="4">
    <source>
        <dbReference type="Proteomes" id="UP001370100"/>
    </source>
</evidence>
<dbReference type="InterPro" id="IPR032465">
    <property type="entry name" value="ACMSD"/>
</dbReference>
<reference evidence="3 4" key="1">
    <citation type="submission" date="2024-03" db="EMBL/GenBank/DDBJ databases">
        <title>Actinomycetospora sp. OC33-EN06, a novel actinomycete isolated from wild orchid (Aerides multiflora).</title>
        <authorList>
            <person name="Suriyachadkun C."/>
        </authorList>
    </citation>
    <scope>NUCLEOTIDE SEQUENCE [LARGE SCALE GENOMIC DNA]</scope>
    <source>
        <strain evidence="3 4">OC33-EN06</strain>
    </source>
</reference>
<dbReference type="Gene3D" id="3.20.20.140">
    <property type="entry name" value="Metal-dependent hydrolases"/>
    <property type="match status" value="1"/>
</dbReference>
<dbReference type="SUPFAM" id="SSF51556">
    <property type="entry name" value="Metallo-dependent hydrolases"/>
    <property type="match status" value="1"/>
</dbReference>
<proteinExistence type="predicted"/>
<dbReference type="Proteomes" id="UP001370100">
    <property type="component" value="Unassembled WGS sequence"/>
</dbReference>
<gene>
    <name evidence="3" type="ORF">WCD41_01560</name>
</gene>
<dbReference type="InterPro" id="IPR032466">
    <property type="entry name" value="Metal_Hydrolase"/>
</dbReference>
<dbReference type="PANTHER" id="PTHR21240:SF28">
    <property type="entry name" value="ISO-OROTATE DECARBOXYLASE (EUROFUNG)"/>
    <property type="match status" value="1"/>
</dbReference>
<dbReference type="Pfam" id="PF04909">
    <property type="entry name" value="Amidohydro_2"/>
    <property type="match status" value="1"/>
</dbReference>
<comment type="caution">
    <text evidence="3">The sequence shown here is derived from an EMBL/GenBank/DDBJ whole genome shotgun (WGS) entry which is preliminary data.</text>
</comment>
<name>A0ABU8MZE8_9PSEU</name>
<dbReference type="PANTHER" id="PTHR21240">
    <property type="entry name" value="2-AMINO-3-CARBOXYLMUCONATE-6-SEMIALDEHYDE DECARBOXYLASE"/>
    <property type="match status" value="1"/>
</dbReference>
<dbReference type="EMBL" id="JBBEGL010000001">
    <property type="protein sequence ID" value="MEJ2885120.1"/>
    <property type="molecule type" value="Genomic_DNA"/>
</dbReference>
<keyword evidence="4" id="KW-1185">Reference proteome</keyword>
<evidence type="ECO:0000256" key="1">
    <source>
        <dbReference type="ARBA" id="ARBA00023239"/>
    </source>
</evidence>
<keyword evidence="1" id="KW-0456">Lyase</keyword>
<organism evidence="3 4">
    <name type="scientific">Actinomycetospora aeridis</name>
    <dbReference type="NCBI Taxonomy" id="3129231"/>
    <lineage>
        <taxon>Bacteria</taxon>
        <taxon>Bacillati</taxon>
        <taxon>Actinomycetota</taxon>
        <taxon>Actinomycetes</taxon>
        <taxon>Pseudonocardiales</taxon>
        <taxon>Pseudonocardiaceae</taxon>
        <taxon>Actinomycetospora</taxon>
    </lineage>
</organism>
<feature type="domain" description="Amidohydrolase-related" evidence="2">
    <location>
        <begin position="3"/>
        <end position="305"/>
    </location>
</feature>
<accession>A0ABU8MZE8</accession>
<evidence type="ECO:0000259" key="2">
    <source>
        <dbReference type="Pfam" id="PF04909"/>
    </source>
</evidence>
<sequence>MRIDVHQHLIPTRYRAALDERGLTAGGWPTPDWDPDAALAMMDRRDIATGVLSISAPGVHFGDDAAARELARAVNEEHAELVARHPDRFGQFAVLTLPDVEGAVAEAEYALDVLGAHGVVLLSNAGGAYLGDESIEPLWEILDARDAVVFVHPTAPPGLPMLPGLPSPLLDFPFDTTRAALQMATRRVLARHPRLRVILSHAGGFVPFVASRLAGAARFTEGVSEDDVLEELRSFFVDTALSATPTALPSITAFFPPGHVLYGSDFPFAPESWGVTFDRVLDEAVAEGHPVLAGVDRRNAEALLPRLRTS</sequence>
<dbReference type="InterPro" id="IPR006680">
    <property type="entry name" value="Amidohydro-rel"/>
</dbReference>
<dbReference type="RefSeq" id="WP_337711614.1">
    <property type="nucleotide sequence ID" value="NZ_JBBEGL010000001.1"/>
</dbReference>
<protein>
    <submittedName>
        <fullName evidence="3">Amidohydrolase family protein</fullName>
    </submittedName>
</protein>